<evidence type="ECO:0000259" key="3">
    <source>
        <dbReference type="Pfam" id="PF25872"/>
    </source>
</evidence>
<evidence type="ECO:0000313" key="4">
    <source>
        <dbReference type="EMBL" id="GAA4262844.1"/>
    </source>
</evidence>
<feature type="region of interest" description="Disordered" evidence="1">
    <location>
        <begin position="172"/>
        <end position="198"/>
    </location>
</feature>
<dbReference type="InterPro" id="IPR025139">
    <property type="entry name" value="DUF4062"/>
</dbReference>
<dbReference type="SUPFAM" id="SSF52540">
    <property type="entry name" value="P-loop containing nucleoside triphosphate hydrolases"/>
    <property type="match status" value="1"/>
</dbReference>
<keyword evidence="5" id="KW-1185">Reference proteome</keyword>
<protein>
    <submittedName>
        <fullName evidence="4">BTAD domain-containing putative transcriptional regulator</fullName>
    </submittedName>
</protein>
<feature type="domain" description="DUF4062" evidence="2">
    <location>
        <begin position="25"/>
        <end position="104"/>
    </location>
</feature>
<comment type="caution">
    <text evidence="4">The sequence shown here is derived from an EMBL/GenBank/DDBJ whole genome shotgun (WGS) entry which is preliminary data.</text>
</comment>
<dbReference type="PANTHER" id="PTHR47691:SF3">
    <property type="entry name" value="HTH-TYPE TRANSCRIPTIONAL REGULATOR RV0890C-RELATED"/>
    <property type="match status" value="1"/>
</dbReference>
<dbReference type="InterPro" id="IPR027417">
    <property type="entry name" value="P-loop_NTPase"/>
</dbReference>
<dbReference type="PRINTS" id="PR00364">
    <property type="entry name" value="DISEASERSIST"/>
</dbReference>
<sequence>MSARDDAVVRPPGDSIIRTPDQHLRVFVSSTLDELADERQAVSRAISTLRLTPVMFESGARPHPPRDLYRAYLAQSDAFIGLYWQRYGWIGAGMTISGLEDEFELSRALPRLLYVKTPAPDREHRLTDLLDRIRQEATVSYRAFRTPGELGRLVRDDLAMLLSERFAATRPSAAEPASVPARSATPRGPRPLPAGTTSLVGRDQAISEVANLTGRPDVRLVTLTGPGGIGKTRLAVAVGERLRDRFDSGTAFVPLAAISQPDLVMAGIGRAVGADMAGTNAPLDALVEQFGDGRWLLILDNLEQVTDAATELNDLLARCHGVTILATSLTVLRLRAEREYPVPPLPLPADPSTVPVEGLMSSSPAVALFVDRARAVRYDFALTEGNATAVVGICQRLEGLPLAIELAAARTRVLEPAALLRRLGRSLDALGPGMVDMPERQRTLRATVDWSMGLLDDAERSLLEIMAVFVDGWTTEAAAQVAGLDEERALALAETLARHSLIQLDRTGLGPRSRMLETVREFVAERLKARPDVAEVGRRHAEHYRALAEQADRPLRGVGQYEWTERLESEAGNLAAAVRWYLAHDPAPLPHLFRVLWPFLFLRDHLGEARSWVDQLVPSADSLNPQARAELMWTAAVTASDMGDDRAALAAGQHLAPLLDGVEDPYLHAVCQLAIAWTSPIVGDFDNLLLEATASLERLHSQDEPFLTALAAFTAGVAETTVGRYDDALRHLREMRDLAERFDNTWLAACSRVQLGALAALRGRLDEASALLDEGLALSLATHSTHNVSICLIAFARLAFVEGDPEKAALLAGAAEGPRRRAGLRAWPMLRRGEAELRAQIRQTLGADRFDHVYAAGSRLHQREAAAVIRDPRASSVAPIVR</sequence>
<feature type="domain" description="Winged helix-turn-helix" evidence="3">
    <location>
        <begin position="455"/>
        <end position="527"/>
    </location>
</feature>
<dbReference type="SUPFAM" id="SSF48452">
    <property type="entry name" value="TPR-like"/>
    <property type="match status" value="1"/>
</dbReference>
<dbReference type="Gene3D" id="1.25.40.10">
    <property type="entry name" value="Tetratricopeptide repeat domain"/>
    <property type="match status" value="1"/>
</dbReference>
<accession>A0ABP8DSE0</accession>
<dbReference type="Proteomes" id="UP001500620">
    <property type="component" value="Unassembled WGS sequence"/>
</dbReference>
<gene>
    <name evidence="4" type="ORF">GCM10022255_102010</name>
</gene>
<dbReference type="InterPro" id="IPR058852">
    <property type="entry name" value="HTH_77"/>
</dbReference>
<dbReference type="EMBL" id="BAABAT010000056">
    <property type="protein sequence ID" value="GAA4262844.1"/>
    <property type="molecule type" value="Genomic_DNA"/>
</dbReference>
<dbReference type="Pfam" id="PF13271">
    <property type="entry name" value="DUF4062"/>
    <property type="match status" value="1"/>
</dbReference>
<evidence type="ECO:0000259" key="2">
    <source>
        <dbReference type="Pfam" id="PF13271"/>
    </source>
</evidence>
<dbReference type="InterPro" id="IPR011990">
    <property type="entry name" value="TPR-like_helical_dom_sf"/>
</dbReference>
<proteinExistence type="predicted"/>
<evidence type="ECO:0000313" key="5">
    <source>
        <dbReference type="Proteomes" id="UP001500620"/>
    </source>
</evidence>
<name>A0ABP8DSE0_9ACTN</name>
<dbReference type="Gene3D" id="3.40.50.300">
    <property type="entry name" value="P-loop containing nucleotide triphosphate hydrolases"/>
    <property type="match status" value="1"/>
</dbReference>
<evidence type="ECO:0000256" key="1">
    <source>
        <dbReference type="SAM" id="MobiDB-lite"/>
    </source>
</evidence>
<dbReference type="RefSeq" id="WP_345140870.1">
    <property type="nucleotide sequence ID" value="NZ_BAABAT010000056.1"/>
</dbReference>
<organism evidence="4 5">
    <name type="scientific">Dactylosporangium darangshiense</name>
    <dbReference type="NCBI Taxonomy" id="579108"/>
    <lineage>
        <taxon>Bacteria</taxon>
        <taxon>Bacillati</taxon>
        <taxon>Actinomycetota</taxon>
        <taxon>Actinomycetes</taxon>
        <taxon>Micromonosporales</taxon>
        <taxon>Micromonosporaceae</taxon>
        <taxon>Dactylosporangium</taxon>
    </lineage>
</organism>
<dbReference type="Pfam" id="PF25872">
    <property type="entry name" value="HTH_77"/>
    <property type="match status" value="1"/>
</dbReference>
<dbReference type="PANTHER" id="PTHR47691">
    <property type="entry name" value="REGULATOR-RELATED"/>
    <property type="match status" value="1"/>
</dbReference>
<reference evidence="5" key="1">
    <citation type="journal article" date="2019" name="Int. J. Syst. Evol. Microbiol.">
        <title>The Global Catalogue of Microorganisms (GCM) 10K type strain sequencing project: providing services to taxonomists for standard genome sequencing and annotation.</title>
        <authorList>
            <consortium name="The Broad Institute Genomics Platform"/>
            <consortium name="The Broad Institute Genome Sequencing Center for Infectious Disease"/>
            <person name="Wu L."/>
            <person name="Ma J."/>
        </authorList>
    </citation>
    <scope>NUCLEOTIDE SEQUENCE [LARGE SCALE GENOMIC DNA]</scope>
    <source>
        <strain evidence="5">JCM 17441</strain>
    </source>
</reference>